<name>A0ABZ0IX13_9BACT</name>
<dbReference type="PROSITE" id="PS51257">
    <property type="entry name" value="PROKAR_LIPOPROTEIN"/>
    <property type="match status" value="1"/>
</dbReference>
<protein>
    <submittedName>
        <fullName evidence="2">Head GIN domain-containing protein</fullName>
    </submittedName>
</protein>
<organism evidence="2 3">
    <name type="scientific">Imperialibacter roseus</name>
    <dbReference type="NCBI Taxonomy" id="1324217"/>
    <lineage>
        <taxon>Bacteria</taxon>
        <taxon>Pseudomonadati</taxon>
        <taxon>Bacteroidota</taxon>
        <taxon>Cytophagia</taxon>
        <taxon>Cytophagales</taxon>
        <taxon>Flammeovirgaceae</taxon>
        <taxon>Imperialibacter</taxon>
    </lineage>
</organism>
<evidence type="ECO:0000313" key="2">
    <source>
        <dbReference type="EMBL" id="WOK09573.1"/>
    </source>
</evidence>
<keyword evidence="3" id="KW-1185">Reference proteome</keyword>
<dbReference type="PANTHER" id="PTHR39200:SF1">
    <property type="entry name" value="AUTO-TRANSPORTER ADHESIN HEAD GIN DOMAIN-CONTAINING PROTEIN-RELATED"/>
    <property type="match status" value="1"/>
</dbReference>
<dbReference type="Pfam" id="PF10988">
    <property type="entry name" value="DUF2807"/>
    <property type="match status" value="1"/>
</dbReference>
<dbReference type="Gene3D" id="2.160.20.120">
    <property type="match status" value="1"/>
</dbReference>
<evidence type="ECO:0000313" key="3">
    <source>
        <dbReference type="Proteomes" id="UP001302349"/>
    </source>
</evidence>
<proteinExistence type="predicted"/>
<feature type="domain" description="Putative auto-transporter adhesin head GIN" evidence="1">
    <location>
        <begin position="47"/>
        <end position="244"/>
    </location>
</feature>
<dbReference type="RefSeq" id="WP_317492188.1">
    <property type="nucleotide sequence ID" value="NZ_CP136051.1"/>
</dbReference>
<evidence type="ECO:0000259" key="1">
    <source>
        <dbReference type="Pfam" id="PF10988"/>
    </source>
</evidence>
<reference evidence="2 3" key="1">
    <citation type="journal article" date="2023" name="Microbiol. Resour. Announc.">
        <title>Complete Genome Sequence of Imperialibacter roseus strain P4T.</title>
        <authorList>
            <person name="Tizabi D.R."/>
            <person name="Bachvaroff T."/>
            <person name="Hill R.T."/>
        </authorList>
    </citation>
    <scope>NUCLEOTIDE SEQUENCE [LARGE SCALE GENOMIC DNA]</scope>
    <source>
        <strain evidence="2 3">P4T</strain>
    </source>
</reference>
<dbReference type="InterPro" id="IPR021255">
    <property type="entry name" value="DUF2807"/>
</dbReference>
<gene>
    <name evidence="2" type="ORF">RT717_13080</name>
</gene>
<dbReference type="EMBL" id="CP136051">
    <property type="protein sequence ID" value="WOK09573.1"/>
    <property type="molecule type" value="Genomic_DNA"/>
</dbReference>
<dbReference type="PANTHER" id="PTHR39200">
    <property type="entry name" value="HYPOTHETICAL EXPORTED PROTEIN"/>
    <property type="match status" value="1"/>
</dbReference>
<dbReference type="Proteomes" id="UP001302349">
    <property type="component" value="Chromosome"/>
</dbReference>
<accession>A0ABZ0IX13</accession>
<sequence>MKTVLTHWRLVTVLAFGIASQGCSIVDGPCERGKGDIVRRALDIEAFAGINMTMAGTVTIERGETLSVEIEGQPNILDLISTDVEDGQWTIYPRSCISNHKDFSVFITLPELENIILTGSGSITTLDSFDDDVDILLSGSGKITYAGQGEKANVALTGSGKITFTGDFTNVTVSHSGSGSVLLSGAADFLKATCSGSGGIDAYEMAATKAQVVNSGSGSSKVHVTDELEAVVSGSGSIFYRGDAVVDETDNGSGSIVNDN</sequence>